<evidence type="ECO:0000313" key="2">
    <source>
        <dbReference type="EMBL" id="CAE6449492.1"/>
    </source>
</evidence>
<keyword evidence="1" id="KW-0732">Signal</keyword>
<proteinExistence type="predicted"/>
<sequence>VLESLLEAFALLTFLLAKALITPASSMVEIQRSYPTFRGAVLAAITFVVDDGRVVEPADADNLPNKDPNELQGQMTLVKYTGTMDHNKGQTCGIGDGGTTSKTDILRFDITKAPDSKIHFNATKLTPAANGLPRTVTKAQDTFAAYINLPDSAAKRRGDYKQELDVMSNDTVAQIWERWCQGKRLQKP</sequence>
<reference evidence="2" key="1">
    <citation type="submission" date="2021-01" db="EMBL/GenBank/DDBJ databases">
        <authorList>
            <person name="Kaushik A."/>
        </authorList>
    </citation>
    <scope>NUCLEOTIDE SEQUENCE</scope>
    <source>
        <strain evidence="2">AG1-1C</strain>
    </source>
</reference>
<gene>
    <name evidence="2" type="ORF">RDB_LOCUS143672</name>
</gene>
<accession>A0A8H3B7B4</accession>
<organism evidence="2 3">
    <name type="scientific">Rhizoctonia solani</name>
    <dbReference type="NCBI Taxonomy" id="456999"/>
    <lineage>
        <taxon>Eukaryota</taxon>
        <taxon>Fungi</taxon>
        <taxon>Dikarya</taxon>
        <taxon>Basidiomycota</taxon>
        <taxon>Agaricomycotina</taxon>
        <taxon>Agaricomycetes</taxon>
        <taxon>Cantharellales</taxon>
        <taxon>Ceratobasidiaceae</taxon>
        <taxon>Rhizoctonia</taxon>
    </lineage>
</organism>
<feature type="non-terminal residue" evidence="2">
    <location>
        <position position="1"/>
    </location>
</feature>
<evidence type="ECO:0000313" key="3">
    <source>
        <dbReference type="Proteomes" id="UP000663846"/>
    </source>
</evidence>
<dbReference type="EMBL" id="CAJMWS010000523">
    <property type="protein sequence ID" value="CAE6449492.1"/>
    <property type="molecule type" value="Genomic_DNA"/>
</dbReference>
<evidence type="ECO:0000256" key="1">
    <source>
        <dbReference type="SAM" id="SignalP"/>
    </source>
</evidence>
<comment type="caution">
    <text evidence="2">The sequence shown here is derived from an EMBL/GenBank/DDBJ whole genome shotgun (WGS) entry which is preliminary data.</text>
</comment>
<protein>
    <recommendedName>
        <fullName evidence="4">Peptidylprolyl isomerase</fullName>
    </recommendedName>
</protein>
<feature type="signal peptide" evidence="1">
    <location>
        <begin position="1"/>
        <end position="26"/>
    </location>
</feature>
<dbReference type="AlphaFoldDB" id="A0A8H3B7B4"/>
<evidence type="ECO:0008006" key="4">
    <source>
        <dbReference type="Google" id="ProtNLM"/>
    </source>
</evidence>
<dbReference type="Proteomes" id="UP000663846">
    <property type="component" value="Unassembled WGS sequence"/>
</dbReference>
<feature type="chain" id="PRO_5034103388" description="Peptidylprolyl isomerase" evidence="1">
    <location>
        <begin position="27"/>
        <end position="188"/>
    </location>
</feature>
<name>A0A8H3B7B4_9AGAM</name>